<proteinExistence type="predicted"/>
<feature type="transmembrane region" description="Helical" evidence="1">
    <location>
        <begin position="132"/>
        <end position="151"/>
    </location>
</feature>
<gene>
    <name evidence="2" type="ORF">VN24_14020</name>
</gene>
<keyword evidence="3" id="KW-1185">Reference proteome</keyword>
<keyword evidence="1" id="KW-0472">Membrane</keyword>
<name>A0A0D5NJN4_9BACL</name>
<feature type="transmembrane region" description="Helical" evidence="1">
    <location>
        <begin position="228"/>
        <end position="247"/>
    </location>
</feature>
<feature type="transmembrane region" description="Helical" evidence="1">
    <location>
        <begin position="377"/>
        <end position="400"/>
    </location>
</feature>
<evidence type="ECO:0000313" key="3">
    <source>
        <dbReference type="Proteomes" id="UP000032633"/>
    </source>
</evidence>
<reference evidence="2 3" key="1">
    <citation type="journal article" date="2015" name="J. Biotechnol.">
        <title>Complete genome sequence of Paenibacillus beijingensis 7188(T) (=DSM 24997(T)), a novel rhizobacterium from jujube garden soil.</title>
        <authorList>
            <person name="Kwak Y."/>
            <person name="Shin J.H."/>
        </authorList>
    </citation>
    <scope>NUCLEOTIDE SEQUENCE [LARGE SCALE GENOMIC DNA]</scope>
    <source>
        <strain evidence="2 3">DSM 24997</strain>
    </source>
</reference>
<sequence length="479" mass="54460">MRYWFKLEWVAAVCGAGILIYLLFGHPFIGVADNGDFLRVIATSGLNYDPDGTDYRDRFFGYAHMHYAYETFRGAYISTQIIPVIIARYIGWIWDRHLFDIRVLALIYMILMASAAYLIVRTGKTSSRAAGIVLAAAVLFVFFDIGYAAYFNSFYGEPVSFLFLLLTAGTGMMLAGQERPSPKLLAAFFVCVLMLACSKIQNTPIGIVFALYGLRFVRLRYDWSWRKLVLICCAGLFVLSAAMYVFAPKQLKHINIYQTVFYGILNGSPDIEGDLKALGLPPELAVNAGTNFFQTDTVIKQDAPEMKAMFYDRISHKDVLLYYLTHPQRLLQKMDKAAGSSMTIRPYYLGNYEKEVGKPYGAIAYAYSGWSELKRQYMPHSLLFIILFYALYYAVALIEYARSISTSVRIRIELLMLVGFVGFFSFIVPILGDGLADLEKHLFLFNVAFDMMAVTAVVWVVYRIARLVRPKPAYEWSYK</sequence>
<dbReference type="HOGENOM" id="CLU_043388_0_0_9"/>
<keyword evidence="1" id="KW-0812">Transmembrane</keyword>
<dbReference type="STRING" id="1126833.VN24_14020"/>
<evidence type="ECO:0000256" key="1">
    <source>
        <dbReference type="SAM" id="Phobius"/>
    </source>
</evidence>
<keyword evidence="1" id="KW-1133">Transmembrane helix</keyword>
<feature type="transmembrane region" description="Helical" evidence="1">
    <location>
        <begin position="7"/>
        <end position="29"/>
    </location>
</feature>
<feature type="transmembrane region" description="Helical" evidence="1">
    <location>
        <begin position="101"/>
        <end position="120"/>
    </location>
</feature>
<feature type="transmembrane region" description="Helical" evidence="1">
    <location>
        <begin position="443"/>
        <end position="462"/>
    </location>
</feature>
<dbReference type="OrthoDB" id="129479at2"/>
<protein>
    <recommendedName>
        <fullName evidence="4">Glycosyltransferase RgtA/B/C/D-like domain-containing protein</fullName>
    </recommendedName>
</protein>
<dbReference type="EMBL" id="CP011058">
    <property type="protein sequence ID" value="AJY75481.1"/>
    <property type="molecule type" value="Genomic_DNA"/>
</dbReference>
<feature type="transmembrane region" description="Helical" evidence="1">
    <location>
        <begin position="75"/>
        <end position="94"/>
    </location>
</feature>
<reference evidence="3" key="2">
    <citation type="submission" date="2015-03" db="EMBL/GenBank/DDBJ databases">
        <title>Genome sequence of Paenibacillus beijingensis strain DSM 24997T.</title>
        <authorList>
            <person name="Kwak Y."/>
            <person name="Shin J.-H."/>
        </authorList>
    </citation>
    <scope>NUCLEOTIDE SEQUENCE [LARGE SCALE GENOMIC DNA]</scope>
    <source>
        <strain evidence="3">DSM 24997</strain>
    </source>
</reference>
<dbReference type="PATRIC" id="fig|1126833.4.peg.3057"/>
<feature type="transmembrane region" description="Helical" evidence="1">
    <location>
        <begin position="158"/>
        <end position="175"/>
    </location>
</feature>
<accession>A0A0D5NJN4</accession>
<evidence type="ECO:0008006" key="4">
    <source>
        <dbReference type="Google" id="ProtNLM"/>
    </source>
</evidence>
<organism evidence="2 3">
    <name type="scientific">Paenibacillus beijingensis</name>
    <dbReference type="NCBI Taxonomy" id="1126833"/>
    <lineage>
        <taxon>Bacteria</taxon>
        <taxon>Bacillati</taxon>
        <taxon>Bacillota</taxon>
        <taxon>Bacilli</taxon>
        <taxon>Bacillales</taxon>
        <taxon>Paenibacillaceae</taxon>
        <taxon>Paenibacillus</taxon>
    </lineage>
</organism>
<feature type="transmembrane region" description="Helical" evidence="1">
    <location>
        <begin position="412"/>
        <end position="431"/>
    </location>
</feature>
<dbReference type="Proteomes" id="UP000032633">
    <property type="component" value="Chromosome"/>
</dbReference>
<dbReference type="RefSeq" id="WP_045670910.1">
    <property type="nucleotide sequence ID" value="NZ_CP011058.1"/>
</dbReference>
<dbReference type="KEGG" id="pbj:VN24_14020"/>
<evidence type="ECO:0000313" key="2">
    <source>
        <dbReference type="EMBL" id="AJY75481.1"/>
    </source>
</evidence>
<feature type="transmembrane region" description="Helical" evidence="1">
    <location>
        <begin position="187"/>
        <end position="216"/>
    </location>
</feature>
<dbReference type="AlphaFoldDB" id="A0A0D5NJN4"/>